<proteinExistence type="predicted"/>
<feature type="region of interest" description="Disordered" evidence="1">
    <location>
        <begin position="1"/>
        <end position="69"/>
    </location>
</feature>
<evidence type="ECO:0000313" key="5">
    <source>
        <dbReference type="Proteomes" id="UP000030649"/>
    </source>
</evidence>
<dbReference type="HOGENOM" id="CLU_1850603_0_0_2"/>
<dbReference type="AlphaFoldDB" id="U1N3N1"/>
<evidence type="ECO:0000259" key="3">
    <source>
        <dbReference type="Pfam" id="PF23470"/>
    </source>
</evidence>
<feature type="compositionally biased region" description="Polar residues" evidence="1">
    <location>
        <begin position="20"/>
        <end position="41"/>
    </location>
</feature>
<feature type="compositionally biased region" description="Basic and acidic residues" evidence="1">
    <location>
        <begin position="42"/>
        <end position="62"/>
    </location>
</feature>
<name>U1N3N1_9EURY</name>
<evidence type="ECO:0000313" key="4">
    <source>
        <dbReference type="EMBL" id="ERG90978.1"/>
    </source>
</evidence>
<reference evidence="4 5" key="1">
    <citation type="journal article" date="2013" name="PLoS ONE">
        <title>Assembly-driven community genomics of a hypersaline microbial ecosystem.</title>
        <authorList>
            <person name="Podell S."/>
            <person name="Ugalde J.A."/>
            <person name="Narasingarao P."/>
            <person name="Banfield J.F."/>
            <person name="Heidelberg K.B."/>
            <person name="Allen E.E."/>
        </authorList>
    </citation>
    <scope>NUCLEOTIDE SEQUENCE [LARGE SCALE GENOMIC DNA]</scope>
    <source>
        <strain evidence="5">J07HQW1</strain>
    </source>
</reference>
<organism evidence="4 5">
    <name type="scientific">Haloquadratum walsbyi J07HQW1</name>
    <dbReference type="NCBI Taxonomy" id="1238424"/>
    <lineage>
        <taxon>Archaea</taxon>
        <taxon>Methanobacteriati</taxon>
        <taxon>Methanobacteriota</taxon>
        <taxon>Stenosarchaea group</taxon>
        <taxon>Halobacteria</taxon>
        <taxon>Halobacteriales</taxon>
        <taxon>Haloferacaceae</taxon>
        <taxon>Haloquadratum</taxon>
    </lineage>
</organism>
<dbReference type="SUPFAM" id="SSF46785">
    <property type="entry name" value="Winged helix' DNA-binding domain"/>
    <property type="match status" value="1"/>
</dbReference>
<dbReference type="EMBL" id="KE356560">
    <property type="protein sequence ID" value="ERG90978.1"/>
    <property type="molecule type" value="Genomic_DNA"/>
</dbReference>
<protein>
    <submittedName>
        <fullName evidence="4">Putative transcriptional regulator containing an HTH domain fused to a Zn-ribbon</fullName>
    </submittedName>
</protein>
<feature type="domain" description="PF0610-like rubredoxin-like zinc beta-ribbon C-terminal" evidence="3">
    <location>
        <begin position="108"/>
        <end position="145"/>
    </location>
</feature>
<dbReference type="Pfam" id="PF23470">
    <property type="entry name" value="Zn_ribbon_PF0610"/>
    <property type="match status" value="1"/>
</dbReference>
<gene>
    <name evidence="4" type="ORF">J07HQW1_01009</name>
</gene>
<accession>U1N3N1</accession>
<evidence type="ECO:0000259" key="2">
    <source>
        <dbReference type="Pfam" id="PF21476"/>
    </source>
</evidence>
<feature type="compositionally biased region" description="Polar residues" evidence="1">
    <location>
        <begin position="1"/>
        <end position="10"/>
    </location>
</feature>
<feature type="domain" description="PF0610-like winged HTH N-terminal" evidence="2">
    <location>
        <begin position="55"/>
        <end position="104"/>
    </location>
</feature>
<sequence length="147" mass="16309">MDNNNLQSNTEDAHSHTESANRSASETPTRSQSGENDPNTVDSDKNTTVRSDTHTTREHIKAEIQTTPRTASELATIVNTARSAIFGHINHIAQSVDSASNERFLVAPPTCERCGFDQFDDPLNNPSRCPECRSERISEPEFVIEPR</sequence>
<dbReference type="InterPro" id="IPR049159">
    <property type="entry name" value="PF0610-like_wHTH_N"/>
</dbReference>
<dbReference type="InterPro" id="IPR038767">
    <property type="entry name" value="PF0610-like"/>
</dbReference>
<dbReference type="InterPro" id="IPR036390">
    <property type="entry name" value="WH_DNA-bd_sf"/>
</dbReference>
<dbReference type="InterPro" id="IPR057022">
    <property type="entry name" value="PF0610-like_Zn_ribbon_C"/>
</dbReference>
<dbReference type="Proteomes" id="UP000030649">
    <property type="component" value="Unassembled WGS sequence"/>
</dbReference>
<dbReference type="PANTHER" id="PTHR40663">
    <property type="match status" value="1"/>
</dbReference>
<evidence type="ECO:0000256" key="1">
    <source>
        <dbReference type="SAM" id="MobiDB-lite"/>
    </source>
</evidence>
<dbReference type="PANTHER" id="PTHR40663:SF2">
    <property type="entry name" value="TRANSCRIPTIONAL REGULATOR"/>
    <property type="match status" value="1"/>
</dbReference>
<dbReference type="Pfam" id="PF21476">
    <property type="entry name" value="PF0610-like_N"/>
    <property type="match status" value="1"/>
</dbReference>
<dbReference type="STRING" id="1238424.J07HQW1_01009"/>